<keyword evidence="2" id="KW-1185">Reference proteome</keyword>
<dbReference type="Proteomes" id="UP001165064">
    <property type="component" value="Unassembled WGS sequence"/>
</dbReference>
<reference evidence="1" key="1">
    <citation type="submission" date="2023-04" db="EMBL/GenBank/DDBJ databases">
        <title>Ambrosiozyma monospora NBRC 10751.</title>
        <authorList>
            <person name="Ichikawa N."/>
            <person name="Sato H."/>
            <person name="Tonouchi N."/>
        </authorList>
    </citation>
    <scope>NUCLEOTIDE SEQUENCE</scope>
    <source>
        <strain evidence="1">NBRC 10751</strain>
    </source>
</reference>
<proteinExistence type="predicted"/>
<evidence type="ECO:0000313" key="2">
    <source>
        <dbReference type="Proteomes" id="UP001165064"/>
    </source>
</evidence>
<comment type="caution">
    <text evidence="1">The sequence shown here is derived from an EMBL/GenBank/DDBJ whole genome shotgun (WGS) entry which is preliminary data.</text>
</comment>
<name>A0ACB5U4X8_AMBMO</name>
<evidence type="ECO:0000313" key="1">
    <source>
        <dbReference type="EMBL" id="GMF02311.1"/>
    </source>
</evidence>
<protein>
    <submittedName>
        <fullName evidence="1">Unnamed protein product</fullName>
    </submittedName>
</protein>
<dbReference type="EMBL" id="BSXS01012417">
    <property type="protein sequence ID" value="GMF02311.1"/>
    <property type="molecule type" value="Genomic_DNA"/>
</dbReference>
<sequence>MSATRDRESDYDSTINEKKVTATVSHKLYQLDELDETTKKNAEGLELFEESQEISKDEIDKVGPSLVWKFDSRVSTMIVIVYLIQFLDKLSLNYSAAYSFKEDLGLTGQRYSWVAAIYNFGYLAGALPANYLIQKFPVAKFTAISVFTWAILLLCHCGAYNYGGILVLRFLLGLCEAGISPSCMNLVAAFYTKKEQPLRMCFFLSFNGIATMVGALLAWGLGHATQSSLKPWRLIYLVIGLLNLVSVQTLSSDRSIV</sequence>
<accession>A0ACB5U4X8</accession>
<organism evidence="1 2">
    <name type="scientific">Ambrosiozyma monospora</name>
    <name type="common">Yeast</name>
    <name type="synonym">Endomycopsis monosporus</name>
    <dbReference type="NCBI Taxonomy" id="43982"/>
    <lineage>
        <taxon>Eukaryota</taxon>
        <taxon>Fungi</taxon>
        <taxon>Dikarya</taxon>
        <taxon>Ascomycota</taxon>
        <taxon>Saccharomycotina</taxon>
        <taxon>Pichiomycetes</taxon>
        <taxon>Pichiales</taxon>
        <taxon>Pichiaceae</taxon>
        <taxon>Ambrosiozyma</taxon>
    </lineage>
</organism>
<gene>
    <name evidence="1" type="ORF">Amon02_001142000</name>
</gene>